<protein>
    <submittedName>
        <fullName evidence="1">Alpha/beta hydrolase</fullName>
    </submittedName>
</protein>
<sequence>MVTKATLDINTDNFTLHSIFLERDVLVDCYYSPDYFNKEVISLLLVNDGQDLRTMQFQHILNDLYVQQKIEPVFCVGIHCAPDRKNEYGTANILDYKGRGAKAALFTQFVMQELIPFIRKQYAIISFKEKSFAGFSLGGLCALDIVWNHPDEFFKVGVFSGSLWWRDKDQEDPDFNEDEHRIMQRQVREGNYYPWLKFFFEVGTQDETADRNNNGVIDSIDDALSLIETLQQKGYTENDIMYYELQDGKHDVPTWAKAFPTFLQWGWGISAKS</sequence>
<dbReference type="GO" id="GO:0016787">
    <property type="term" value="F:hydrolase activity"/>
    <property type="evidence" value="ECO:0007669"/>
    <property type="project" value="UniProtKB-KW"/>
</dbReference>
<dbReference type="InterPro" id="IPR029058">
    <property type="entry name" value="AB_hydrolase_fold"/>
</dbReference>
<gene>
    <name evidence="1" type="ORF">ACFOWM_03055</name>
</gene>
<name>A0ABV8QNI7_9BACT</name>
<dbReference type="Proteomes" id="UP001595907">
    <property type="component" value="Unassembled WGS sequence"/>
</dbReference>
<dbReference type="Pfam" id="PF00756">
    <property type="entry name" value="Esterase"/>
    <property type="match status" value="1"/>
</dbReference>
<dbReference type="PANTHER" id="PTHR48098:SF6">
    <property type="entry name" value="FERRI-BACILLIBACTIN ESTERASE BESA"/>
    <property type="match status" value="1"/>
</dbReference>
<comment type="caution">
    <text evidence="1">The sequence shown here is derived from an EMBL/GenBank/DDBJ whole genome shotgun (WGS) entry which is preliminary data.</text>
</comment>
<dbReference type="SUPFAM" id="SSF53474">
    <property type="entry name" value="alpha/beta-Hydrolases"/>
    <property type="match status" value="1"/>
</dbReference>
<dbReference type="InterPro" id="IPR050583">
    <property type="entry name" value="Mycobacterial_A85_antigen"/>
</dbReference>
<dbReference type="Gene3D" id="3.40.50.1820">
    <property type="entry name" value="alpha/beta hydrolase"/>
    <property type="match status" value="1"/>
</dbReference>
<organism evidence="1 2">
    <name type="scientific">Ferruginibacter yonginensis</name>
    <dbReference type="NCBI Taxonomy" id="1310416"/>
    <lineage>
        <taxon>Bacteria</taxon>
        <taxon>Pseudomonadati</taxon>
        <taxon>Bacteroidota</taxon>
        <taxon>Chitinophagia</taxon>
        <taxon>Chitinophagales</taxon>
        <taxon>Chitinophagaceae</taxon>
        <taxon>Ferruginibacter</taxon>
    </lineage>
</organism>
<reference evidence="2" key="1">
    <citation type="journal article" date="2019" name="Int. J. Syst. Evol. Microbiol.">
        <title>The Global Catalogue of Microorganisms (GCM) 10K type strain sequencing project: providing services to taxonomists for standard genome sequencing and annotation.</title>
        <authorList>
            <consortium name="The Broad Institute Genomics Platform"/>
            <consortium name="The Broad Institute Genome Sequencing Center for Infectious Disease"/>
            <person name="Wu L."/>
            <person name="Ma J."/>
        </authorList>
    </citation>
    <scope>NUCLEOTIDE SEQUENCE [LARGE SCALE GENOMIC DNA]</scope>
    <source>
        <strain evidence="2">CECT 8289</strain>
    </source>
</reference>
<dbReference type="RefSeq" id="WP_379706911.1">
    <property type="nucleotide sequence ID" value="NZ_JBHSCZ010000001.1"/>
</dbReference>
<dbReference type="InterPro" id="IPR000801">
    <property type="entry name" value="Esterase-like"/>
</dbReference>
<keyword evidence="1" id="KW-0378">Hydrolase</keyword>
<dbReference type="PANTHER" id="PTHR48098">
    <property type="entry name" value="ENTEROCHELIN ESTERASE-RELATED"/>
    <property type="match status" value="1"/>
</dbReference>
<evidence type="ECO:0000313" key="2">
    <source>
        <dbReference type="Proteomes" id="UP001595907"/>
    </source>
</evidence>
<evidence type="ECO:0000313" key="1">
    <source>
        <dbReference type="EMBL" id="MFC4261845.1"/>
    </source>
</evidence>
<dbReference type="EMBL" id="JBHSCZ010000001">
    <property type="protein sequence ID" value="MFC4261845.1"/>
    <property type="molecule type" value="Genomic_DNA"/>
</dbReference>
<keyword evidence="2" id="KW-1185">Reference proteome</keyword>
<accession>A0ABV8QNI7</accession>
<proteinExistence type="predicted"/>